<dbReference type="PANTHER" id="PTHR30069">
    <property type="entry name" value="TONB-DEPENDENT OUTER MEMBRANE RECEPTOR"/>
    <property type="match status" value="1"/>
</dbReference>
<dbReference type="Pfam" id="PF07715">
    <property type="entry name" value="Plug"/>
    <property type="match status" value="1"/>
</dbReference>
<keyword evidence="6 13" id="KW-0732">Signal</keyword>
<keyword evidence="3 11" id="KW-0813">Transport</keyword>
<organism evidence="16 17">
    <name type="scientific">Wohlfahrtiimonas larvae</name>
    <dbReference type="NCBI Taxonomy" id="1157986"/>
    <lineage>
        <taxon>Bacteria</taxon>
        <taxon>Pseudomonadati</taxon>
        <taxon>Pseudomonadota</taxon>
        <taxon>Gammaproteobacteria</taxon>
        <taxon>Cardiobacteriales</taxon>
        <taxon>Ignatzschineriaceae</taxon>
        <taxon>Wohlfahrtiimonas</taxon>
    </lineage>
</organism>
<sequence>MIKNSSSFKISKISAALLLCFSVAYADQTTQPTDEIESTEQTTKSNVFTLGTVVVSASVPQSSELFESYIGKETIDLLEAKDVGEALQYTPGVFYDSPIASGNSGRFESGVTVRGYGLRYVPIYVDGIPVYIPYDGYSDMGRFSTADISSIQVAKGYSSVMYGHNTMGGAINIVTMKPRSKFDFSGVIGTGTGDVKETSINIGTLQENWYLQAGFSDRTRKYTRLADNYVGKDAEGQFVNSDKYLYNTKDRRANIKLGWTPNATDEYVLSYSKQKAKKYPGHIGHKGFIPTTWKWPKWDRETISFVSTTWLMDNKIYIKPRLYYDTYKNTLTGWRGDPKGSHYDDKAFGASVEIGTTAINNHLVKMMLSYKDETHESFDTFPNSSLHMPDSDSKATQKFYSIALEDTITFTEQWEAQLGVVYTKRKATASDIGINTQHLLNTYPSANSMLAPSYDSTDFQAALFYKPTDLDTFRFTVGKKTRFPSFKESYSNYAGGSERKCPKGQTGCKPGEFVPSITLQNPGLKPESALNIELGYNGTPIDGLTMDTALFYSQSKDAIDRSDFDYNTFPGYAFVNPLTYLEKLNAKVLS</sequence>
<dbReference type="Proteomes" id="UP001500631">
    <property type="component" value="Unassembled WGS sequence"/>
</dbReference>
<evidence type="ECO:0000256" key="1">
    <source>
        <dbReference type="ARBA" id="ARBA00004571"/>
    </source>
</evidence>
<dbReference type="InterPro" id="IPR039426">
    <property type="entry name" value="TonB-dep_rcpt-like"/>
</dbReference>
<dbReference type="Gene3D" id="2.40.170.20">
    <property type="entry name" value="TonB-dependent receptor, beta-barrel domain"/>
    <property type="match status" value="1"/>
</dbReference>
<feature type="domain" description="TonB-dependent receptor-like beta-barrel" evidence="14">
    <location>
        <begin position="237"/>
        <end position="570"/>
    </location>
</feature>
<evidence type="ECO:0000259" key="15">
    <source>
        <dbReference type="Pfam" id="PF07715"/>
    </source>
</evidence>
<evidence type="ECO:0000256" key="3">
    <source>
        <dbReference type="ARBA" id="ARBA00022448"/>
    </source>
</evidence>
<comment type="subcellular location">
    <subcellularLocation>
        <location evidence="1 11">Cell outer membrane</location>
        <topology evidence="1 11">Multi-pass membrane protein</topology>
    </subcellularLocation>
</comment>
<comment type="similarity">
    <text evidence="2">Belongs to the TonB-dependent receptor family. Hemoglobin/haptoglobin binding protein subfamily.</text>
</comment>
<name>A0ABP9MPE0_9GAMM</name>
<accession>A0ABP9MPE0</accession>
<keyword evidence="7 12" id="KW-0798">TonB box</keyword>
<evidence type="ECO:0000256" key="8">
    <source>
        <dbReference type="ARBA" id="ARBA00023136"/>
    </source>
</evidence>
<dbReference type="Pfam" id="PF00593">
    <property type="entry name" value="TonB_dep_Rec_b-barrel"/>
    <property type="match status" value="1"/>
</dbReference>
<evidence type="ECO:0000313" key="17">
    <source>
        <dbReference type="Proteomes" id="UP001500631"/>
    </source>
</evidence>
<evidence type="ECO:0000256" key="5">
    <source>
        <dbReference type="ARBA" id="ARBA00022692"/>
    </source>
</evidence>
<evidence type="ECO:0000313" key="16">
    <source>
        <dbReference type="EMBL" id="GAA5097155.1"/>
    </source>
</evidence>
<evidence type="ECO:0000256" key="6">
    <source>
        <dbReference type="ARBA" id="ARBA00022729"/>
    </source>
</evidence>
<keyword evidence="9" id="KW-0675">Receptor</keyword>
<dbReference type="PROSITE" id="PS52016">
    <property type="entry name" value="TONB_DEPENDENT_REC_3"/>
    <property type="match status" value="1"/>
</dbReference>
<dbReference type="SUPFAM" id="SSF56935">
    <property type="entry name" value="Porins"/>
    <property type="match status" value="1"/>
</dbReference>
<dbReference type="InterPro" id="IPR036942">
    <property type="entry name" value="Beta-barrel_TonB_sf"/>
</dbReference>
<comment type="caution">
    <text evidence="16">The sequence shown here is derived from an EMBL/GenBank/DDBJ whole genome shotgun (WGS) entry which is preliminary data.</text>
</comment>
<feature type="domain" description="TonB-dependent receptor plug" evidence="15">
    <location>
        <begin position="68"/>
        <end position="170"/>
    </location>
</feature>
<evidence type="ECO:0000256" key="7">
    <source>
        <dbReference type="ARBA" id="ARBA00023077"/>
    </source>
</evidence>
<keyword evidence="8 11" id="KW-0472">Membrane</keyword>
<keyword evidence="10 11" id="KW-0998">Cell outer membrane</keyword>
<evidence type="ECO:0000256" key="10">
    <source>
        <dbReference type="ARBA" id="ARBA00023237"/>
    </source>
</evidence>
<evidence type="ECO:0008006" key="18">
    <source>
        <dbReference type="Google" id="ProtNLM"/>
    </source>
</evidence>
<dbReference type="RefSeq" id="WP_281249048.1">
    <property type="nucleotide sequence ID" value="NZ_BAABKE010000002.1"/>
</dbReference>
<dbReference type="Gene3D" id="2.170.130.10">
    <property type="entry name" value="TonB-dependent receptor, plug domain"/>
    <property type="match status" value="1"/>
</dbReference>
<evidence type="ECO:0000259" key="14">
    <source>
        <dbReference type="Pfam" id="PF00593"/>
    </source>
</evidence>
<feature type="chain" id="PRO_5047167435" description="TonB-dependent receptor" evidence="13">
    <location>
        <begin position="27"/>
        <end position="590"/>
    </location>
</feature>
<keyword evidence="4 11" id="KW-1134">Transmembrane beta strand</keyword>
<evidence type="ECO:0000256" key="4">
    <source>
        <dbReference type="ARBA" id="ARBA00022452"/>
    </source>
</evidence>
<evidence type="ECO:0000256" key="2">
    <source>
        <dbReference type="ARBA" id="ARBA00008143"/>
    </source>
</evidence>
<dbReference type="InterPro" id="IPR037066">
    <property type="entry name" value="Plug_dom_sf"/>
</dbReference>
<keyword evidence="5 11" id="KW-0812">Transmembrane</keyword>
<feature type="signal peptide" evidence="13">
    <location>
        <begin position="1"/>
        <end position="26"/>
    </location>
</feature>
<dbReference type="InterPro" id="IPR000531">
    <property type="entry name" value="Beta-barrel_TonB"/>
</dbReference>
<evidence type="ECO:0000256" key="11">
    <source>
        <dbReference type="PROSITE-ProRule" id="PRU01360"/>
    </source>
</evidence>
<proteinExistence type="inferred from homology"/>
<keyword evidence="17" id="KW-1185">Reference proteome</keyword>
<dbReference type="EMBL" id="BAABKE010000002">
    <property type="protein sequence ID" value="GAA5097155.1"/>
    <property type="molecule type" value="Genomic_DNA"/>
</dbReference>
<dbReference type="PANTHER" id="PTHR30069:SF29">
    <property type="entry name" value="HEMOGLOBIN AND HEMOGLOBIN-HAPTOGLOBIN-BINDING PROTEIN 1-RELATED"/>
    <property type="match status" value="1"/>
</dbReference>
<evidence type="ECO:0000256" key="9">
    <source>
        <dbReference type="ARBA" id="ARBA00023170"/>
    </source>
</evidence>
<protein>
    <recommendedName>
        <fullName evidence="18">TonB-dependent receptor</fullName>
    </recommendedName>
</protein>
<evidence type="ECO:0000256" key="13">
    <source>
        <dbReference type="SAM" id="SignalP"/>
    </source>
</evidence>
<evidence type="ECO:0000256" key="12">
    <source>
        <dbReference type="RuleBase" id="RU003357"/>
    </source>
</evidence>
<dbReference type="InterPro" id="IPR012910">
    <property type="entry name" value="Plug_dom"/>
</dbReference>
<gene>
    <name evidence="16" type="ORF">GCM10023338_08330</name>
</gene>
<reference evidence="17" key="1">
    <citation type="journal article" date="2019" name="Int. J. Syst. Evol. Microbiol.">
        <title>The Global Catalogue of Microorganisms (GCM) 10K type strain sequencing project: providing services to taxonomists for standard genome sequencing and annotation.</title>
        <authorList>
            <consortium name="The Broad Institute Genomics Platform"/>
            <consortium name="The Broad Institute Genome Sequencing Center for Infectious Disease"/>
            <person name="Wu L."/>
            <person name="Ma J."/>
        </authorList>
    </citation>
    <scope>NUCLEOTIDE SEQUENCE [LARGE SCALE GENOMIC DNA]</scope>
    <source>
        <strain evidence="17">JCM 18424</strain>
    </source>
</reference>